<dbReference type="PANTHER" id="PTHR16675">
    <property type="entry name" value="MHC CLASS I-RELATED"/>
    <property type="match status" value="1"/>
</dbReference>
<feature type="signal peptide" evidence="5">
    <location>
        <begin position="1"/>
        <end position="18"/>
    </location>
</feature>
<dbReference type="InterPro" id="IPR037055">
    <property type="entry name" value="MHC_I-like_Ag-recog_sf"/>
</dbReference>
<dbReference type="GO" id="GO:0009897">
    <property type="term" value="C:external side of plasma membrane"/>
    <property type="evidence" value="ECO:0007669"/>
    <property type="project" value="TreeGrafter"/>
</dbReference>
<dbReference type="InterPro" id="IPR007110">
    <property type="entry name" value="Ig-like_dom"/>
</dbReference>
<comment type="similarity">
    <text evidence="2">Belongs to the MHC class I family.</text>
</comment>
<reference evidence="7" key="2">
    <citation type="submission" date="2025-09" db="UniProtKB">
        <authorList>
            <consortium name="Ensembl"/>
        </authorList>
    </citation>
    <scope>IDENTIFICATION</scope>
</reference>
<dbReference type="InterPro" id="IPR003597">
    <property type="entry name" value="Ig_C1-set"/>
</dbReference>
<dbReference type="SMART" id="SM00407">
    <property type="entry name" value="IGc1"/>
    <property type="match status" value="1"/>
</dbReference>
<dbReference type="InterPro" id="IPR011162">
    <property type="entry name" value="MHC_I/II-like_Ag-recog"/>
</dbReference>
<keyword evidence="8" id="KW-1185">Reference proteome</keyword>
<keyword evidence="4" id="KW-0472">Membrane</keyword>
<feature type="compositionally biased region" description="Low complexity" evidence="3">
    <location>
        <begin position="382"/>
        <end position="396"/>
    </location>
</feature>
<dbReference type="Proteomes" id="UP000694580">
    <property type="component" value="Unplaced"/>
</dbReference>
<keyword evidence="4" id="KW-0812">Transmembrane</keyword>
<protein>
    <recommendedName>
        <fullName evidence="6">Ig-like domain-containing protein</fullName>
    </recommendedName>
</protein>
<dbReference type="Gene3D" id="2.60.40.10">
    <property type="entry name" value="Immunoglobulins"/>
    <property type="match status" value="1"/>
</dbReference>
<dbReference type="GeneTree" id="ENSGT01120000271828"/>
<dbReference type="PRINTS" id="PR01638">
    <property type="entry name" value="MHCCLASSI"/>
</dbReference>
<dbReference type="InterPro" id="IPR001039">
    <property type="entry name" value="MHC_I_a_a1/a2"/>
</dbReference>
<dbReference type="FunFam" id="3.30.500.10:FF:000001">
    <property type="entry name" value="H-2 class I histocompatibility antigen, alpha chain"/>
    <property type="match status" value="1"/>
</dbReference>
<feature type="transmembrane region" description="Helical" evidence="4">
    <location>
        <begin position="306"/>
        <end position="328"/>
    </location>
</feature>
<dbReference type="GO" id="GO:0006955">
    <property type="term" value="P:immune response"/>
    <property type="evidence" value="ECO:0007669"/>
    <property type="project" value="TreeGrafter"/>
</dbReference>
<dbReference type="Pfam" id="PF00129">
    <property type="entry name" value="MHC_I"/>
    <property type="match status" value="1"/>
</dbReference>
<dbReference type="Pfam" id="PF07654">
    <property type="entry name" value="C1-set"/>
    <property type="match status" value="1"/>
</dbReference>
<dbReference type="CDD" id="cd07698">
    <property type="entry name" value="IgC1_MHC_I_alpha3"/>
    <property type="match status" value="1"/>
</dbReference>
<dbReference type="InterPro" id="IPR011161">
    <property type="entry name" value="MHC_I-like_Ag-recog"/>
</dbReference>
<feature type="region of interest" description="Disordered" evidence="3">
    <location>
        <begin position="344"/>
        <end position="406"/>
    </location>
</feature>
<dbReference type="InterPro" id="IPR036179">
    <property type="entry name" value="Ig-like_dom_sf"/>
</dbReference>
<gene>
    <name evidence="7" type="primary">LOC114774187</name>
</gene>
<evidence type="ECO:0000256" key="1">
    <source>
        <dbReference type="ARBA" id="ARBA00023180"/>
    </source>
</evidence>
<dbReference type="GO" id="GO:0005615">
    <property type="term" value="C:extracellular space"/>
    <property type="evidence" value="ECO:0007669"/>
    <property type="project" value="TreeGrafter"/>
</dbReference>
<name>A0AAY4CK80_9TELE</name>
<keyword evidence="1" id="KW-0325">Glycoprotein</keyword>
<evidence type="ECO:0000256" key="3">
    <source>
        <dbReference type="SAM" id="MobiDB-lite"/>
    </source>
</evidence>
<dbReference type="InterPro" id="IPR013783">
    <property type="entry name" value="Ig-like_fold"/>
</dbReference>
<proteinExistence type="inferred from homology"/>
<dbReference type="SUPFAM" id="SSF54452">
    <property type="entry name" value="MHC antigen-recognition domain"/>
    <property type="match status" value="1"/>
</dbReference>
<accession>A0AAY4CK80</accession>
<dbReference type="Ensembl" id="ENSDCDT00010041594.1">
    <property type="protein sequence ID" value="ENSDCDP00010033577.1"/>
    <property type="gene ID" value="ENSDCDG00010021392.1"/>
</dbReference>
<evidence type="ECO:0000256" key="5">
    <source>
        <dbReference type="SAM" id="SignalP"/>
    </source>
</evidence>
<evidence type="ECO:0000313" key="8">
    <source>
        <dbReference type="Proteomes" id="UP000694580"/>
    </source>
</evidence>
<evidence type="ECO:0000313" key="7">
    <source>
        <dbReference type="Ensembl" id="ENSDCDP00010033577.1"/>
    </source>
</evidence>
<dbReference type="AlphaFoldDB" id="A0AAY4CK80"/>
<dbReference type="PROSITE" id="PS50835">
    <property type="entry name" value="IG_LIKE"/>
    <property type="match status" value="1"/>
</dbReference>
<evidence type="ECO:0000259" key="6">
    <source>
        <dbReference type="PROSITE" id="PS50835"/>
    </source>
</evidence>
<keyword evidence="4" id="KW-1133">Transmembrane helix</keyword>
<feature type="domain" description="Ig-like" evidence="6">
    <location>
        <begin position="202"/>
        <end position="290"/>
    </location>
</feature>
<evidence type="ECO:0000256" key="4">
    <source>
        <dbReference type="SAM" id="Phobius"/>
    </source>
</evidence>
<feature type="chain" id="PRO_5044336064" description="Ig-like domain-containing protein" evidence="5">
    <location>
        <begin position="19"/>
        <end position="406"/>
    </location>
</feature>
<dbReference type="SUPFAM" id="SSF48726">
    <property type="entry name" value="Immunoglobulin"/>
    <property type="match status" value="1"/>
</dbReference>
<dbReference type="Gene3D" id="3.30.500.10">
    <property type="entry name" value="MHC class I-like antigen recognition-like"/>
    <property type="match status" value="1"/>
</dbReference>
<evidence type="ECO:0000256" key="2">
    <source>
        <dbReference type="RuleBase" id="RU004439"/>
    </source>
</evidence>
<reference evidence="7" key="1">
    <citation type="submission" date="2025-08" db="UniProtKB">
        <authorList>
            <consortium name="Ensembl"/>
        </authorList>
    </citation>
    <scope>IDENTIFICATION</scope>
</reference>
<sequence length="406" mass="45496">MILLILIFHLLIFKSDLASGVIHSWTGLHTAATGIKDLPEFVGVNLFDDEVTGYFDSKNNQFEIRQDWVKKLGEKYVEDQTKSFRDFTWKFKENLKIIMIEFNQTGDQGVHTLQQMYGCQWDDEDGATDGYSQYGYDGEDFIKLDLKNTDWVAARPEAEIIKKKWNGGEAKYWKNYLEVQSVEWIKKYARSGKISLERKVPPQVSLLQTDSSSPVVCHATGFYPDKVNISWQKDGQDLHEDVDVGETLPNHDGTFQKRAELNMTSDVWKKNQFTCVVEHKSGDPIHMILTEEKIRTNSAGNNVPGIVAGLVVAALVLIAVVVGVVMVVKRRSELSRCTNHSLLSTQEVTPTDPNADEKAAPATNDTLLPDPEPPDKAHLEHSSPVSLSPSHASVLVTDPAQPQVNC</sequence>
<dbReference type="InterPro" id="IPR050208">
    <property type="entry name" value="MHC_class-I_related"/>
</dbReference>
<dbReference type="PANTHER" id="PTHR16675:SF237">
    <property type="entry name" value="MHC CLASS I ANTIGEN TRANSCRIPT VARIANT 1-RELATED"/>
    <property type="match status" value="1"/>
</dbReference>
<keyword evidence="5" id="KW-0732">Signal</keyword>
<organism evidence="7 8">
    <name type="scientific">Denticeps clupeoides</name>
    <name type="common">denticle herring</name>
    <dbReference type="NCBI Taxonomy" id="299321"/>
    <lineage>
        <taxon>Eukaryota</taxon>
        <taxon>Metazoa</taxon>
        <taxon>Chordata</taxon>
        <taxon>Craniata</taxon>
        <taxon>Vertebrata</taxon>
        <taxon>Euteleostomi</taxon>
        <taxon>Actinopterygii</taxon>
        <taxon>Neopterygii</taxon>
        <taxon>Teleostei</taxon>
        <taxon>Clupei</taxon>
        <taxon>Clupeiformes</taxon>
        <taxon>Denticipitoidei</taxon>
        <taxon>Denticipitidae</taxon>
        <taxon>Denticeps</taxon>
    </lineage>
</organism>